<protein>
    <submittedName>
        <fullName evidence="2">Uncharacterized protein</fullName>
    </submittedName>
</protein>
<accession>A0A7J7IWD4</accession>
<evidence type="ECO:0000256" key="1">
    <source>
        <dbReference type="SAM" id="MobiDB-lite"/>
    </source>
</evidence>
<feature type="region of interest" description="Disordered" evidence="1">
    <location>
        <begin position="311"/>
        <end position="342"/>
    </location>
</feature>
<dbReference type="Proteomes" id="UP000593567">
    <property type="component" value="Unassembled WGS sequence"/>
</dbReference>
<dbReference type="AlphaFoldDB" id="A0A7J7IWD4"/>
<evidence type="ECO:0000313" key="2">
    <source>
        <dbReference type="EMBL" id="KAF6018213.1"/>
    </source>
</evidence>
<comment type="caution">
    <text evidence="2">The sequence shown here is derived from an EMBL/GenBank/DDBJ whole genome shotgun (WGS) entry which is preliminary data.</text>
</comment>
<dbReference type="EMBL" id="VXIV02003328">
    <property type="protein sequence ID" value="KAF6018213.1"/>
    <property type="molecule type" value="Genomic_DNA"/>
</dbReference>
<proteinExistence type="predicted"/>
<sequence>MNESEQFFRALGLRSINRQNVTPSCRPLTIQVNLRAHQHTKELVPWTPKTPCSMLSPLTPKLHNRQFDWYNAFYDEDSEINETPKKPGVNDTKYIETDDTASSLLKIDLASPLGQRLSQVLAMLLNTHFNLVTEYDKYCNSEPPVEDIRARRSLLGKVTCVYKRRYRHQYTDRPYMFSVVDKRERKQQIYCGGLNKRSRVLHKSMRKCSVVLKKLDTKYFTTVDGVKSINSGLIIYSPYVKLVPLHSSVLPKSYAKSLSKNVTAGNMNENTNQVSLATQSHSDDCNLTAPSSSVSYKNDCPSVDIAGSQSDNILKPISPNEPGNVRKSARRRGTPRRLLHNM</sequence>
<feature type="compositionally biased region" description="Basic residues" evidence="1">
    <location>
        <begin position="327"/>
        <end position="342"/>
    </location>
</feature>
<dbReference type="OrthoDB" id="6288734at2759"/>
<evidence type="ECO:0000313" key="3">
    <source>
        <dbReference type="Proteomes" id="UP000593567"/>
    </source>
</evidence>
<organism evidence="2 3">
    <name type="scientific">Bugula neritina</name>
    <name type="common">Brown bryozoan</name>
    <name type="synonym">Sertularia neritina</name>
    <dbReference type="NCBI Taxonomy" id="10212"/>
    <lineage>
        <taxon>Eukaryota</taxon>
        <taxon>Metazoa</taxon>
        <taxon>Spiralia</taxon>
        <taxon>Lophotrochozoa</taxon>
        <taxon>Bryozoa</taxon>
        <taxon>Gymnolaemata</taxon>
        <taxon>Cheilostomatida</taxon>
        <taxon>Flustrina</taxon>
        <taxon>Buguloidea</taxon>
        <taxon>Bugulidae</taxon>
        <taxon>Bugula</taxon>
    </lineage>
</organism>
<name>A0A7J7IWD4_BUGNE</name>
<reference evidence="2" key="1">
    <citation type="submission" date="2020-06" db="EMBL/GenBank/DDBJ databases">
        <title>Draft genome of Bugula neritina, a colonial animal packing powerful symbionts and potential medicines.</title>
        <authorList>
            <person name="Rayko M."/>
        </authorList>
    </citation>
    <scope>NUCLEOTIDE SEQUENCE [LARGE SCALE GENOMIC DNA]</scope>
    <source>
        <strain evidence="2">Kwan_BN1</strain>
    </source>
</reference>
<keyword evidence="3" id="KW-1185">Reference proteome</keyword>
<gene>
    <name evidence="2" type="ORF">EB796_023506</name>
</gene>